<dbReference type="EMBL" id="LR796637">
    <property type="protein sequence ID" value="CAB4156615.1"/>
    <property type="molecule type" value="Genomic_DNA"/>
</dbReference>
<feature type="compositionally biased region" description="Polar residues" evidence="1">
    <location>
        <begin position="1"/>
        <end position="25"/>
    </location>
</feature>
<evidence type="ECO:0000256" key="1">
    <source>
        <dbReference type="SAM" id="MobiDB-lite"/>
    </source>
</evidence>
<organism evidence="2">
    <name type="scientific">uncultured Caudovirales phage</name>
    <dbReference type="NCBI Taxonomy" id="2100421"/>
    <lineage>
        <taxon>Viruses</taxon>
        <taxon>Duplodnaviria</taxon>
        <taxon>Heunggongvirae</taxon>
        <taxon>Uroviricota</taxon>
        <taxon>Caudoviricetes</taxon>
        <taxon>Peduoviridae</taxon>
        <taxon>Maltschvirus</taxon>
        <taxon>Maltschvirus maltsch</taxon>
    </lineage>
</organism>
<feature type="region of interest" description="Disordered" evidence="1">
    <location>
        <begin position="1"/>
        <end position="27"/>
    </location>
</feature>
<name>A0A6J5NHA3_9CAUD</name>
<protein>
    <submittedName>
        <fullName evidence="2">Uncharacterized protein</fullName>
    </submittedName>
</protein>
<accession>A0A6J5NHA3</accession>
<proteinExistence type="predicted"/>
<gene>
    <name evidence="2" type="ORF">UFOVP655_78</name>
</gene>
<reference evidence="2" key="1">
    <citation type="submission" date="2020-04" db="EMBL/GenBank/DDBJ databases">
        <authorList>
            <person name="Chiriac C."/>
            <person name="Salcher M."/>
            <person name="Ghai R."/>
            <person name="Kavagutti S V."/>
        </authorList>
    </citation>
    <scope>NUCLEOTIDE SEQUENCE</scope>
</reference>
<evidence type="ECO:0000313" key="2">
    <source>
        <dbReference type="EMBL" id="CAB4156615.1"/>
    </source>
</evidence>
<sequence>MAGQRKQTSSRGVGNATGSSLSQQPARGVLDVQGVSQKINLDEFTSKLDSLYGKKTLPGNECAMGRLLRELPKPFADKLTEALLNTSVEGTALTTLLADYGFEMSSNVVRRHRRRMQGLDGCKCAK</sequence>